<reference evidence="2 3" key="1">
    <citation type="submission" date="2019-01" db="EMBL/GenBank/DDBJ databases">
        <authorList>
            <person name="Chen W.-M."/>
        </authorList>
    </citation>
    <scope>NUCLEOTIDE SEQUENCE [LARGE SCALE GENOMIC DNA]</scope>
    <source>
        <strain evidence="2 3">TER-1</strain>
    </source>
</reference>
<accession>A0A3S2V7S9</accession>
<evidence type="ECO:0000256" key="1">
    <source>
        <dbReference type="SAM" id="SignalP"/>
    </source>
</evidence>
<name>A0A3S2V7S9_9HYPH</name>
<dbReference type="PANTHER" id="PTHR37691:SF1">
    <property type="entry name" value="BLR3518 PROTEIN"/>
    <property type="match status" value="1"/>
</dbReference>
<feature type="chain" id="PRO_5018571660" evidence="1">
    <location>
        <begin position="26"/>
        <end position="174"/>
    </location>
</feature>
<dbReference type="AlphaFoldDB" id="A0A3S2V7S9"/>
<sequence>MTGGSRMSRTAAAFAALALAGTGLAALVSLPAPQAAPRAVAATPRPAESARPAPHRVVIQITQNDPATMTMALNNVENMTRRYESLGEAVEVEIVAYGAGLHMMRADTSPVRERISALARRGDRVVFTGCGNTRAAQSRQEGRDVALVPEARVVEAGITRIVELQEQGWSYVRP</sequence>
<gene>
    <name evidence="2" type="ORF">EOE48_18020</name>
</gene>
<dbReference type="OrthoDB" id="5794490at2"/>
<organism evidence="2 3">
    <name type="scientific">Methylobacterium oryzihabitans</name>
    <dbReference type="NCBI Taxonomy" id="2499852"/>
    <lineage>
        <taxon>Bacteria</taxon>
        <taxon>Pseudomonadati</taxon>
        <taxon>Pseudomonadota</taxon>
        <taxon>Alphaproteobacteria</taxon>
        <taxon>Hyphomicrobiales</taxon>
        <taxon>Methylobacteriaceae</taxon>
        <taxon>Methylobacterium</taxon>
    </lineage>
</organism>
<keyword evidence="3" id="KW-1185">Reference proteome</keyword>
<protein>
    <submittedName>
        <fullName evidence="2">Uncharacterized protein</fullName>
    </submittedName>
</protein>
<dbReference type="Proteomes" id="UP000286997">
    <property type="component" value="Unassembled WGS sequence"/>
</dbReference>
<dbReference type="EMBL" id="SACP01000018">
    <property type="protein sequence ID" value="RVU15961.1"/>
    <property type="molecule type" value="Genomic_DNA"/>
</dbReference>
<evidence type="ECO:0000313" key="3">
    <source>
        <dbReference type="Proteomes" id="UP000286997"/>
    </source>
</evidence>
<dbReference type="InterPro" id="IPR027396">
    <property type="entry name" value="DsrEFH-like"/>
</dbReference>
<proteinExistence type="predicted"/>
<keyword evidence="1" id="KW-0732">Signal</keyword>
<dbReference type="Gene3D" id="3.40.1260.10">
    <property type="entry name" value="DsrEFH-like"/>
    <property type="match status" value="1"/>
</dbReference>
<comment type="caution">
    <text evidence="2">The sequence shown here is derived from an EMBL/GenBank/DDBJ whole genome shotgun (WGS) entry which is preliminary data.</text>
</comment>
<dbReference type="SUPFAM" id="SSF75169">
    <property type="entry name" value="DsrEFH-like"/>
    <property type="match status" value="1"/>
</dbReference>
<feature type="signal peptide" evidence="1">
    <location>
        <begin position="1"/>
        <end position="25"/>
    </location>
</feature>
<evidence type="ECO:0000313" key="2">
    <source>
        <dbReference type="EMBL" id="RVU15961.1"/>
    </source>
</evidence>
<dbReference type="PANTHER" id="PTHR37691">
    <property type="entry name" value="BLR3518 PROTEIN"/>
    <property type="match status" value="1"/>
</dbReference>